<evidence type="ECO:0000256" key="5">
    <source>
        <dbReference type="SAM" id="Phobius"/>
    </source>
</evidence>
<evidence type="ECO:0000313" key="7">
    <source>
        <dbReference type="EMBL" id="NIJ44202.1"/>
    </source>
</evidence>
<evidence type="ECO:0000256" key="2">
    <source>
        <dbReference type="ARBA" id="ARBA00022692"/>
    </source>
</evidence>
<comment type="caution">
    <text evidence="7">The sequence shown here is derived from an EMBL/GenBank/DDBJ whole genome shotgun (WGS) entry which is preliminary data.</text>
</comment>
<dbReference type="EMBL" id="JAASQL010000001">
    <property type="protein sequence ID" value="NIJ44202.1"/>
    <property type="molecule type" value="Genomic_DNA"/>
</dbReference>
<evidence type="ECO:0000256" key="3">
    <source>
        <dbReference type="ARBA" id="ARBA00022989"/>
    </source>
</evidence>
<feature type="transmembrane region" description="Helical" evidence="5">
    <location>
        <begin position="117"/>
        <end position="136"/>
    </location>
</feature>
<dbReference type="PANTHER" id="PTHR38480:SF1">
    <property type="entry name" value="SLR0254 PROTEIN"/>
    <property type="match status" value="1"/>
</dbReference>
<dbReference type="InterPro" id="IPR010432">
    <property type="entry name" value="RDD"/>
</dbReference>
<comment type="subcellular location">
    <subcellularLocation>
        <location evidence="1">Membrane</location>
        <topology evidence="1">Multi-pass membrane protein</topology>
    </subcellularLocation>
</comment>
<evidence type="ECO:0000256" key="4">
    <source>
        <dbReference type="ARBA" id="ARBA00023136"/>
    </source>
</evidence>
<keyword evidence="8" id="KW-1185">Reference proteome</keyword>
<dbReference type="Proteomes" id="UP000745859">
    <property type="component" value="Unassembled WGS sequence"/>
</dbReference>
<protein>
    <submittedName>
        <fullName evidence="7">RDD family membrane protein YckC</fullName>
    </submittedName>
</protein>
<feature type="domain" description="RDD" evidence="6">
    <location>
        <begin position="19"/>
        <end position="145"/>
    </location>
</feature>
<evidence type="ECO:0000256" key="1">
    <source>
        <dbReference type="ARBA" id="ARBA00004141"/>
    </source>
</evidence>
<name>A0ABX0U5Y1_9FLAO</name>
<proteinExistence type="predicted"/>
<dbReference type="PANTHER" id="PTHR38480">
    <property type="entry name" value="SLR0254 PROTEIN"/>
    <property type="match status" value="1"/>
</dbReference>
<dbReference type="Pfam" id="PF06271">
    <property type="entry name" value="RDD"/>
    <property type="match status" value="1"/>
</dbReference>
<evidence type="ECO:0000259" key="6">
    <source>
        <dbReference type="Pfam" id="PF06271"/>
    </source>
</evidence>
<keyword evidence="3 5" id="KW-1133">Transmembrane helix</keyword>
<sequence length="249" mass="28413">MAEIQITTTQNVNLDFKTAELNHRIFAWFIDVMIKSAYIAVLAYILFGILKLGKYINSPDYWSVMAVGIVFLIPVIFYTLALETLLNGQTIGKKILKIKVLKIDGYQTGFIDFFIRWVMRIVDVNMFSGFLALILIGSTKKSQRLGGIASGTAVVSLRNKIDISHTIVEENIQTNYQPTYSSVVKLSDNDVRIIKEHYLRAKAKNDQEILLKLKEKIIGVTNQQPVDNQTSIEFIDIVIKDYNYYTQNM</sequence>
<organism evidence="7 8">
    <name type="scientific">Wenyingzhuangia heitensis</name>
    <dbReference type="NCBI Taxonomy" id="1487859"/>
    <lineage>
        <taxon>Bacteria</taxon>
        <taxon>Pseudomonadati</taxon>
        <taxon>Bacteroidota</taxon>
        <taxon>Flavobacteriia</taxon>
        <taxon>Flavobacteriales</taxon>
        <taxon>Flavobacteriaceae</taxon>
        <taxon>Wenyingzhuangia</taxon>
    </lineage>
</organism>
<feature type="transmembrane region" description="Helical" evidence="5">
    <location>
        <begin position="61"/>
        <end position="81"/>
    </location>
</feature>
<reference evidence="7 8" key="1">
    <citation type="submission" date="2020-03" db="EMBL/GenBank/DDBJ databases">
        <title>Genomic Encyclopedia of Type Strains, Phase IV (KMG-IV): sequencing the most valuable type-strain genomes for metagenomic binning, comparative biology and taxonomic classification.</title>
        <authorList>
            <person name="Goeker M."/>
        </authorList>
    </citation>
    <scope>NUCLEOTIDE SEQUENCE [LARGE SCALE GENOMIC DNA]</scope>
    <source>
        <strain evidence="7 8">DSM 101599</strain>
    </source>
</reference>
<dbReference type="RefSeq" id="WP_167183779.1">
    <property type="nucleotide sequence ID" value="NZ_JAASQL010000001.1"/>
</dbReference>
<feature type="transmembrane region" description="Helical" evidence="5">
    <location>
        <begin position="25"/>
        <end position="49"/>
    </location>
</feature>
<accession>A0ABX0U5Y1</accession>
<keyword evidence="4 5" id="KW-0472">Membrane</keyword>
<keyword evidence="2 5" id="KW-0812">Transmembrane</keyword>
<gene>
    <name evidence="7" type="ORF">FHR24_000641</name>
</gene>
<evidence type="ECO:0000313" key="8">
    <source>
        <dbReference type="Proteomes" id="UP000745859"/>
    </source>
</evidence>